<evidence type="ECO:0000313" key="2">
    <source>
        <dbReference type="EMBL" id="RFA98117.1"/>
    </source>
</evidence>
<dbReference type="InterPro" id="IPR015947">
    <property type="entry name" value="PUA-like_sf"/>
</dbReference>
<feature type="domain" description="ASCH" evidence="1">
    <location>
        <begin position="1"/>
        <end position="97"/>
    </location>
</feature>
<comment type="caution">
    <text evidence="2">The sequence shown here is derived from an EMBL/GenBank/DDBJ whole genome shotgun (WGS) entry which is preliminary data.</text>
</comment>
<gene>
    <name evidence="2" type="ORF">CGL51_01515</name>
</gene>
<name>A0A371R2X3_9CREN</name>
<evidence type="ECO:0000313" key="3">
    <source>
        <dbReference type="Proteomes" id="UP000257123"/>
    </source>
</evidence>
<dbReference type="EMBL" id="NMUE01000003">
    <property type="protein sequence ID" value="RFA98117.1"/>
    <property type="molecule type" value="Genomic_DNA"/>
</dbReference>
<accession>A0A371R2X3</accession>
<proteinExistence type="predicted"/>
<dbReference type="InterPro" id="IPR007374">
    <property type="entry name" value="ASCH_domain"/>
</dbReference>
<dbReference type="SUPFAM" id="SSF88697">
    <property type="entry name" value="PUA domain-like"/>
    <property type="match status" value="1"/>
</dbReference>
<evidence type="ECO:0000259" key="1">
    <source>
        <dbReference type="SMART" id="SM01022"/>
    </source>
</evidence>
<organism evidence="2 3">
    <name type="scientific">Pyrobaculum aerophilum</name>
    <dbReference type="NCBI Taxonomy" id="13773"/>
    <lineage>
        <taxon>Archaea</taxon>
        <taxon>Thermoproteota</taxon>
        <taxon>Thermoprotei</taxon>
        <taxon>Thermoproteales</taxon>
        <taxon>Thermoproteaceae</taxon>
        <taxon>Pyrobaculum</taxon>
    </lineage>
</organism>
<protein>
    <recommendedName>
        <fullName evidence="1">ASCH domain-containing protein</fullName>
    </recommendedName>
</protein>
<dbReference type="AlphaFoldDB" id="A0A371R2X3"/>
<reference evidence="2 3" key="1">
    <citation type="submission" date="2017-07" db="EMBL/GenBank/DDBJ databases">
        <title>Draft genome sequence of aerobic hyperthermophilic archaea, Pyrobaculum aerophilum YKB31 and YKB32.</title>
        <authorList>
            <person name="Mochizuki T."/>
            <person name="Berliner A.J."/>
            <person name="Yoshida-Takashima Y."/>
            <person name="Takaki Y."/>
            <person name="Nunoura T."/>
            <person name="Takai K."/>
        </authorList>
    </citation>
    <scope>NUCLEOTIDE SEQUENCE [LARGE SCALE GENOMIC DNA]</scope>
    <source>
        <strain evidence="2 3">YKB31</strain>
    </source>
</reference>
<sequence>MSIKPKFGEEILKGLKKYELRRLVGPLMEPGDLIYLYFTKPAGAVAGRFTAGIVFLVPARSISRLLGELGNVGIGAEDLEYVKGAKYAMLIQVKNPEACTTPVKLSETGLRPPPSYKRLKGGEAEALSRLCARS</sequence>
<dbReference type="Proteomes" id="UP000257123">
    <property type="component" value="Unassembled WGS sequence"/>
</dbReference>
<dbReference type="SMART" id="SM01022">
    <property type="entry name" value="ASCH"/>
    <property type="match status" value="1"/>
</dbReference>